<evidence type="ECO:0000313" key="3">
    <source>
        <dbReference type="Proteomes" id="UP000676336"/>
    </source>
</evidence>
<evidence type="ECO:0000313" key="1">
    <source>
        <dbReference type="EMBL" id="CAF4748840.1"/>
    </source>
</evidence>
<sequence length="33" mass="3789">SKNAKEYRFLLQLSSSEVDRLYTFAAASSYDEV</sequence>
<name>A0A8S3ARI4_9BILA</name>
<dbReference type="Proteomes" id="UP000676336">
    <property type="component" value="Unassembled WGS sequence"/>
</dbReference>
<reference evidence="1" key="1">
    <citation type="submission" date="2021-02" db="EMBL/GenBank/DDBJ databases">
        <authorList>
            <person name="Nowell W R."/>
        </authorList>
    </citation>
    <scope>NUCLEOTIDE SEQUENCE</scope>
</reference>
<comment type="caution">
    <text evidence="1">The sequence shown here is derived from an EMBL/GenBank/DDBJ whole genome shotgun (WGS) entry which is preliminary data.</text>
</comment>
<evidence type="ECO:0000313" key="2">
    <source>
        <dbReference type="EMBL" id="CAF4825876.1"/>
    </source>
</evidence>
<proteinExistence type="predicted"/>
<protein>
    <submittedName>
        <fullName evidence="1">Uncharacterized protein</fullName>
    </submittedName>
</protein>
<dbReference type="EMBL" id="CAJOBI010136667">
    <property type="protein sequence ID" value="CAF4748840.1"/>
    <property type="molecule type" value="Genomic_DNA"/>
</dbReference>
<organism evidence="1 3">
    <name type="scientific">Rotaria magnacalcarata</name>
    <dbReference type="NCBI Taxonomy" id="392030"/>
    <lineage>
        <taxon>Eukaryota</taxon>
        <taxon>Metazoa</taxon>
        <taxon>Spiralia</taxon>
        <taxon>Gnathifera</taxon>
        <taxon>Rotifera</taxon>
        <taxon>Eurotatoria</taxon>
        <taxon>Bdelloidea</taxon>
        <taxon>Philodinida</taxon>
        <taxon>Philodinidae</taxon>
        <taxon>Rotaria</taxon>
    </lineage>
</organism>
<dbReference type="Proteomes" id="UP000681720">
    <property type="component" value="Unassembled WGS sequence"/>
</dbReference>
<accession>A0A8S3ARI4</accession>
<feature type="non-terminal residue" evidence="1">
    <location>
        <position position="1"/>
    </location>
</feature>
<gene>
    <name evidence="2" type="ORF">GIL414_LOCUS48224</name>
    <name evidence="1" type="ORF">SMN809_LOCUS45034</name>
</gene>
<dbReference type="AlphaFoldDB" id="A0A8S3ARI4"/>
<dbReference type="EMBL" id="CAJOBJ010155731">
    <property type="protein sequence ID" value="CAF4825876.1"/>
    <property type="molecule type" value="Genomic_DNA"/>
</dbReference>